<dbReference type="AlphaFoldDB" id="A0A8X6QZG5"/>
<keyword evidence="2" id="KW-1185">Reference proteome</keyword>
<dbReference type="EMBL" id="BMAW01132837">
    <property type="protein sequence ID" value="GFU45250.1"/>
    <property type="molecule type" value="Genomic_DNA"/>
</dbReference>
<sequence>MECNWYYSAAAAAQARLGAGAQKRTGLGGRNGVPALEQEQLEQRLVLIRQWRLEGAGAGAGAGAGGAGGLGGYGGGARLPPLATAAPWQLEQVVQSYGGSAGWEEEQVPRSCQGAGVQDRWCRWIWRRCWIRRRRVLVEELEGRLAG</sequence>
<name>A0A8X6QZG5_NEPPI</name>
<gene>
    <name evidence="1" type="ORF">NPIL_473011</name>
</gene>
<reference evidence="1" key="1">
    <citation type="submission" date="2020-08" db="EMBL/GenBank/DDBJ databases">
        <title>Multicomponent nature underlies the extraordinary mechanical properties of spider dragline silk.</title>
        <authorList>
            <person name="Kono N."/>
            <person name="Nakamura H."/>
            <person name="Mori M."/>
            <person name="Yoshida Y."/>
            <person name="Ohtoshi R."/>
            <person name="Malay A.D."/>
            <person name="Moran D.A.P."/>
            <person name="Tomita M."/>
            <person name="Numata K."/>
            <person name="Arakawa K."/>
        </authorList>
    </citation>
    <scope>NUCLEOTIDE SEQUENCE</scope>
</reference>
<accession>A0A8X6QZG5</accession>
<evidence type="ECO:0000313" key="2">
    <source>
        <dbReference type="Proteomes" id="UP000887013"/>
    </source>
</evidence>
<protein>
    <submittedName>
        <fullName evidence="1">Uncharacterized protein</fullName>
    </submittedName>
</protein>
<comment type="caution">
    <text evidence="1">The sequence shown here is derived from an EMBL/GenBank/DDBJ whole genome shotgun (WGS) entry which is preliminary data.</text>
</comment>
<evidence type="ECO:0000313" key="1">
    <source>
        <dbReference type="EMBL" id="GFU45250.1"/>
    </source>
</evidence>
<organism evidence="1 2">
    <name type="scientific">Nephila pilipes</name>
    <name type="common">Giant wood spider</name>
    <name type="synonym">Nephila maculata</name>
    <dbReference type="NCBI Taxonomy" id="299642"/>
    <lineage>
        <taxon>Eukaryota</taxon>
        <taxon>Metazoa</taxon>
        <taxon>Ecdysozoa</taxon>
        <taxon>Arthropoda</taxon>
        <taxon>Chelicerata</taxon>
        <taxon>Arachnida</taxon>
        <taxon>Araneae</taxon>
        <taxon>Araneomorphae</taxon>
        <taxon>Entelegynae</taxon>
        <taxon>Araneoidea</taxon>
        <taxon>Nephilidae</taxon>
        <taxon>Nephila</taxon>
    </lineage>
</organism>
<dbReference type="Proteomes" id="UP000887013">
    <property type="component" value="Unassembled WGS sequence"/>
</dbReference>
<proteinExistence type="predicted"/>